<evidence type="ECO:0000259" key="4">
    <source>
        <dbReference type="Pfam" id="PF05368"/>
    </source>
</evidence>
<dbReference type="OrthoDB" id="445007at2759"/>
<evidence type="ECO:0000256" key="1">
    <source>
        <dbReference type="ARBA" id="ARBA00006328"/>
    </source>
</evidence>
<dbReference type="SUPFAM" id="SSF51735">
    <property type="entry name" value="NAD(P)-binding Rossmann-fold domains"/>
    <property type="match status" value="1"/>
</dbReference>
<evidence type="ECO:0000256" key="3">
    <source>
        <dbReference type="ARBA" id="ARBA00040296"/>
    </source>
</evidence>
<feature type="domain" description="NmrA-like" evidence="4">
    <location>
        <begin position="2"/>
        <end position="287"/>
    </location>
</feature>
<comment type="similarity">
    <text evidence="1">Belongs to the NmrA-type oxidoreductase family.</text>
</comment>
<protein>
    <recommendedName>
        <fullName evidence="3">NmrA-like family domain-containing protein 1</fullName>
    </recommendedName>
</protein>
<dbReference type="InterPro" id="IPR008775">
    <property type="entry name" value="Phytyl_CoA_dOase-like"/>
</dbReference>
<evidence type="ECO:0000256" key="2">
    <source>
        <dbReference type="ARBA" id="ARBA00022857"/>
    </source>
</evidence>
<dbReference type="InterPro" id="IPR036291">
    <property type="entry name" value="NAD(P)-bd_dom_sf"/>
</dbReference>
<dbReference type="Gene3D" id="3.40.50.720">
    <property type="entry name" value="NAD(P)-binding Rossmann-like Domain"/>
    <property type="match status" value="1"/>
</dbReference>
<dbReference type="Gene3D" id="3.90.25.10">
    <property type="entry name" value="UDP-galactose 4-epimerase, domain 1"/>
    <property type="match status" value="1"/>
</dbReference>
<dbReference type="EMBL" id="UYJE01008553">
    <property type="protein sequence ID" value="VDI64813.1"/>
    <property type="molecule type" value="Genomic_DNA"/>
</dbReference>
<dbReference type="GO" id="GO:0005634">
    <property type="term" value="C:nucleus"/>
    <property type="evidence" value="ECO:0007669"/>
    <property type="project" value="TreeGrafter"/>
</dbReference>
<sequence>MSKSITIVRGDTDIGGAVACNLAKNPNLKVKAIVVDASAPEVQSMKSCNVEVVQNSLKDVNAIKDLLSGTDGCFIVTKSDFTNPQFVEDEIEQGQNIADACAAAKVPHVVFNTQLHPFKITGISARHLVAKAEIEGYIRQIGLPVTFILVPCLYEDYLNILKPFDMGRGLHEIVIPMGVTPFNMMSVEDVGDIVGIIFSNKTAFLEKTLSVCGDKLTVREMAAYLSRHLAPTQFKKKQLTAYQYAQLGQPWSQDYANMFDFILRVDQRYNLQETRKICPKTQTFEEWVQKYTYTDSFKVTDNIKQAFDDNGYVMIRKMFDEEEICQMKKVLEDSDMAQKYGYGLPDGQGKQAGLVIWSHPGDDVTGIVSRSEKVVDTCQELLGGGEIYHYHAKFVRKDAYTGGSFLWHQDYGYWYKNGNLFPDLLTIFIPVDISDQTNGCLQILPGSHKCGRIDHFPVAGQNQCDIERGKQIIERHPIKHVEMDPGDALIFHSNVIHTSAPNNSPNRRWALLYSYNLKSNDPVFKHHHPNYTPLEKVPNSAIKECRNYIDFTGKDFLDPSVDKTVKADKGQ</sequence>
<proteinExistence type="inferred from homology"/>
<name>A0A8B6GK15_MYTGA</name>
<comment type="caution">
    <text evidence="5">The sequence shown here is derived from an EMBL/GenBank/DDBJ whole genome shotgun (WGS) entry which is preliminary data.</text>
</comment>
<keyword evidence="6" id="KW-1185">Reference proteome</keyword>
<reference evidence="5" key="1">
    <citation type="submission" date="2018-11" db="EMBL/GenBank/DDBJ databases">
        <authorList>
            <person name="Alioto T."/>
            <person name="Alioto T."/>
        </authorList>
    </citation>
    <scope>NUCLEOTIDE SEQUENCE</scope>
</reference>
<keyword evidence="2" id="KW-0521">NADP</keyword>
<organism evidence="5 6">
    <name type="scientific">Mytilus galloprovincialis</name>
    <name type="common">Mediterranean mussel</name>
    <dbReference type="NCBI Taxonomy" id="29158"/>
    <lineage>
        <taxon>Eukaryota</taxon>
        <taxon>Metazoa</taxon>
        <taxon>Spiralia</taxon>
        <taxon>Lophotrochozoa</taxon>
        <taxon>Mollusca</taxon>
        <taxon>Bivalvia</taxon>
        <taxon>Autobranchia</taxon>
        <taxon>Pteriomorphia</taxon>
        <taxon>Mytilida</taxon>
        <taxon>Mytiloidea</taxon>
        <taxon>Mytilidae</taxon>
        <taxon>Mytilinae</taxon>
        <taxon>Mytilus</taxon>
    </lineage>
</organism>
<dbReference type="Pfam" id="PF05721">
    <property type="entry name" value="PhyH"/>
    <property type="match status" value="1"/>
</dbReference>
<dbReference type="Pfam" id="PF05368">
    <property type="entry name" value="NmrA"/>
    <property type="match status" value="1"/>
</dbReference>
<dbReference type="SUPFAM" id="SSF51197">
    <property type="entry name" value="Clavaminate synthase-like"/>
    <property type="match status" value="1"/>
</dbReference>
<gene>
    <name evidence="5" type="ORF">MGAL_10B052583</name>
</gene>
<dbReference type="InterPro" id="IPR008030">
    <property type="entry name" value="NmrA-like"/>
</dbReference>
<dbReference type="Gene3D" id="2.60.120.620">
    <property type="entry name" value="q2cbj1_9rhob like domain"/>
    <property type="match status" value="1"/>
</dbReference>
<dbReference type="Proteomes" id="UP000596742">
    <property type="component" value="Unassembled WGS sequence"/>
</dbReference>
<dbReference type="PANTHER" id="PTHR42748:SF7">
    <property type="entry name" value="NMRA LIKE REDOX SENSOR 1-RELATED"/>
    <property type="match status" value="1"/>
</dbReference>
<evidence type="ECO:0000313" key="5">
    <source>
        <dbReference type="EMBL" id="VDI64813.1"/>
    </source>
</evidence>
<accession>A0A8B6GK15</accession>
<dbReference type="InterPro" id="IPR051164">
    <property type="entry name" value="NmrA-like_oxidored"/>
</dbReference>
<evidence type="ECO:0000313" key="6">
    <source>
        <dbReference type="Proteomes" id="UP000596742"/>
    </source>
</evidence>
<dbReference type="PANTHER" id="PTHR42748">
    <property type="entry name" value="NITROGEN METABOLITE REPRESSION PROTEIN NMRA FAMILY MEMBER"/>
    <property type="match status" value="1"/>
</dbReference>
<dbReference type="AlphaFoldDB" id="A0A8B6GK15"/>